<dbReference type="InterPro" id="IPR015168">
    <property type="entry name" value="SsuA/THI5"/>
</dbReference>
<feature type="domain" description="SsuA/THI5-like" evidence="4">
    <location>
        <begin position="112"/>
        <end position="310"/>
    </location>
</feature>
<keyword evidence="6" id="KW-1185">Reference proteome</keyword>
<evidence type="ECO:0000256" key="1">
    <source>
        <dbReference type="ARBA" id="ARBA00004418"/>
    </source>
</evidence>
<proteinExistence type="inferred from homology"/>
<evidence type="ECO:0000256" key="2">
    <source>
        <dbReference type="ARBA" id="ARBA00010742"/>
    </source>
</evidence>
<evidence type="ECO:0000313" key="6">
    <source>
        <dbReference type="Proteomes" id="UP001597045"/>
    </source>
</evidence>
<dbReference type="PANTHER" id="PTHR30024">
    <property type="entry name" value="ALIPHATIC SULFONATES-BINDING PROTEIN-RELATED"/>
    <property type="match status" value="1"/>
</dbReference>
<reference evidence="6" key="1">
    <citation type="journal article" date="2019" name="Int. J. Syst. Evol. Microbiol.">
        <title>The Global Catalogue of Microorganisms (GCM) 10K type strain sequencing project: providing services to taxonomists for standard genome sequencing and annotation.</title>
        <authorList>
            <consortium name="The Broad Institute Genomics Platform"/>
            <consortium name="The Broad Institute Genome Sequencing Center for Infectious Disease"/>
            <person name="Wu L."/>
            <person name="Ma J."/>
        </authorList>
    </citation>
    <scope>NUCLEOTIDE SEQUENCE [LARGE SCALE GENOMIC DNA]</scope>
    <source>
        <strain evidence="6">JCM 31486</strain>
    </source>
</reference>
<comment type="caution">
    <text evidence="5">The sequence shown here is derived from an EMBL/GenBank/DDBJ whole genome shotgun (WGS) entry which is preliminary data.</text>
</comment>
<sequence>MSAKNSEFGGIVLGWLVRDPDNGAAVINSDVHVCDAAEVNVCRCFSRPEFRSCPMAALVDRRLSRRGMLRVASGLAVAATAGCSIGGGAASGSADTIRLGMQATTVGAAAKIAERKGYFAAQGLVPTYSIFAKGPDAAAALQAGSVDVIVLNYVSLINALVNKTADLMVVVDANQATPQSCRLIVDSTAGIAHPRDLEGKKVAIHAERSVNELLVRETMTNAAANPQAVDYRPITFDKTAQAILSGQVSAGVLIEPFLSLALMRGLGVTDPFSIIHGSTDAFPLAAWVTTRDTARHKRGMLEAFQRAMAPAQVDAGNRDEQQKSLPDLLTQLGGGVNKDQISNVMQLLQLDGFPLTADANRLNKVSRVMKAQGWLTQDFDLGPVLLTKDTPRN</sequence>
<dbReference type="PANTHER" id="PTHR30024:SF47">
    <property type="entry name" value="TAURINE-BINDING PERIPLASMIC PROTEIN"/>
    <property type="match status" value="1"/>
</dbReference>
<dbReference type="Proteomes" id="UP001597045">
    <property type="component" value="Unassembled WGS sequence"/>
</dbReference>
<dbReference type="Gene3D" id="3.40.190.10">
    <property type="entry name" value="Periplasmic binding protein-like II"/>
    <property type="match status" value="2"/>
</dbReference>
<accession>A0ABW3M600</accession>
<dbReference type="EMBL" id="JBHTIS010000308">
    <property type="protein sequence ID" value="MFD1045461.1"/>
    <property type="molecule type" value="Genomic_DNA"/>
</dbReference>
<protein>
    <submittedName>
        <fullName evidence="5">ABC transporter substrate-binding protein</fullName>
    </submittedName>
</protein>
<dbReference type="Pfam" id="PF09084">
    <property type="entry name" value="NMT1"/>
    <property type="match status" value="1"/>
</dbReference>
<comment type="subcellular location">
    <subcellularLocation>
        <location evidence="1">Periplasm</location>
    </subcellularLocation>
</comment>
<name>A0ABW3M600_9PSEU</name>
<gene>
    <name evidence="5" type="ORF">ACFQ1S_07610</name>
</gene>
<evidence type="ECO:0000256" key="3">
    <source>
        <dbReference type="ARBA" id="ARBA00022729"/>
    </source>
</evidence>
<keyword evidence="3" id="KW-0732">Signal</keyword>
<dbReference type="SUPFAM" id="SSF53850">
    <property type="entry name" value="Periplasmic binding protein-like II"/>
    <property type="match status" value="1"/>
</dbReference>
<comment type="similarity">
    <text evidence="2">Belongs to the bacterial solute-binding protein SsuA/TauA family.</text>
</comment>
<organism evidence="5 6">
    <name type="scientific">Kibdelosporangium lantanae</name>
    <dbReference type="NCBI Taxonomy" id="1497396"/>
    <lineage>
        <taxon>Bacteria</taxon>
        <taxon>Bacillati</taxon>
        <taxon>Actinomycetota</taxon>
        <taxon>Actinomycetes</taxon>
        <taxon>Pseudonocardiales</taxon>
        <taxon>Pseudonocardiaceae</taxon>
        <taxon>Kibdelosporangium</taxon>
    </lineage>
</organism>
<evidence type="ECO:0000259" key="4">
    <source>
        <dbReference type="Pfam" id="PF09084"/>
    </source>
</evidence>
<evidence type="ECO:0000313" key="5">
    <source>
        <dbReference type="EMBL" id="MFD1045461.1"/>
    </source>
</evidence>